<organism evidence="1 2">
    <name type="scientific">Papilio machaon</name>
    <name type="common">Old World swallowtail butterfly</name>
    <dbReference type="NCBI Taxonomy" id="76193"/>
    <lineage>
        <taxon>Eukaryota</taxon>
        <taxon>Metazoa</taxon>
        <taxon>Ecdysozoa</taxon>
        <taxon>Arthropoda</taxon>
        <taxon>Hexapoda</taxon>
        <taxon>Insecta</taxon>
        <taxon>Pterygota</taxon>
        <taxon>Neoptera</taxon>
        <taxon>Endopterygota</taxon>
        <taxon>Lepidoptera</taxon>
        <taxon>Glossata</taxon>
        <taxon>Ditrysia</taxon>
        <taxon>Papilionoidea</taxon>
        <taxon>Papilionidae</taxon>
        <taxon>Papilioninae</taxon>
        <taxon>Papilio</taxon>
    </lineage>
</organism>
<dbReference type="InParanoid" id="A0A0N1IG84"/>
<gene>
    <name evidence="1" type="ORF">RR48_03666</name>
</gene>
<dbReference type="AlphaFoldDB" id="A0A0N1IG84"/>
<name>A0A0N1IG84_PAPMA</name>
<evidence type="ECO:0000313" key="2">
    <source>
        <dbReference type="Proteomes" id="UP000053240"/>
    </source>
</evidence>
<sequence length="77" mass="9108">MNTFLRNREWCIAIKSEEYLKEKKFDAELFASARSTALFEVVEQEKCPADVVHHSLLNYLRRVSPTYNRSVMYSSFI</sequence>
<accession>A0A0N1IG84</accession>
<dbReference type="STRING" id="76193.A0A0N1IG84"/>
<protein>
    <submittedName>
        <fullName evidence="1">Uncharacterized protein</fullName>
    </submittedName>
</protein>
<proteinExistence type="predicted"/>
<reference evidence="1 2" key="1">
    <citation type="journal article" date="2015" name="Nat. Commun.">
        <title>Outbred genome sequencing and CRISPR/Cas9 gene editing in butterflies.</title>
        <authorList>
            <person name="Li X."/>
            <person name="Fan D."/>
            <person name="Zhang W."/>
            <person name="Liu G."/>
            <person name="Zhang L."/>
            <person name="Zhao L."/>
            <person name="Fang X."/>
            <person name="Chen L."/>
            <person name="Dong Y."/>
            <person name="Chen Y."/>
            <person name="Ding Y."/>
            <person name="Zhao R."/>
            <person name="Feng M."/>
            <person name="Zhu Y."/>
            <person name="Feng Y."/>
            <person name="Jiang X."/>
            <person name="Zhu D."/>
            <person name="Xiang H."/>
            <person name="Feng X."/>
            <person name="Li S."/>
            <person name="Wang J."/>
            <person name="Zhang G."/>
            <person name="Kronforst M.R."/>
            <person name="Wang W."/>
        </authorList>
    </citation>
    <scope>NUCLEOTIDE SEQUENCE [LARGE SCALE GENOMIC DNA]</scope>
    <source>
        <strain evidence="1">Ya'a_city_454_Pm</strain>
        <tissue evidence="1">Whole body</tissue>
    </source>
</reference>
<keyword evidence="2" id="KW-1185">Reference proteome</keyword>
<dbReference type="Proteomes" id="UP000053240">
    <property type="component" value="Unassembled WGS sequence"/>
</dbReference>
<dbReference type="EMBL" id="KQ460542">
    <property type="protein sequence ID" value="KPJ14116.1"/>
    <property type="molecule type" value="Genomic_DNA"/>
</dbReference>
<evidence type="ECO:0000313" key="1">
    <source>
        <dbReference type="EMBL" id="KPJ14116.1"/>
    </source>
</evidence>